<dbReference type="InterPro" id="IPR043502">
    <property type="entry name" value="DNA/RNA_pol_sf"/>
</dbReference>
<feature type="domain" description="Reverse transcriptase" evidence="1">
    <location>
        <begin position="1"/>
        <end position="181"/>
    </location>
</feature>
<reference evidence="2" key="1">
    <citation type="journal article" date="2014" name="Front. Microbiol.">
        <title>High frequency of phylogenetically diverse reductive dehalogenase-homologous genes in deep subseafloor sedimentary metagenomes.</title>
        <authorList>
            <person name="Kawai M."/>
            <person name="Futagami T."/>
            <person name="Toyoda A."/>
            <person name="Takaki Y."/>
            <person name="Nishi S."/>
            <person name="Hori S."/>
            <person name="Arai W."/>
            <person name="Tsubouchi T."/>
            <person name="Morono Y."/>
            <person name="Uchiyama I."/>
            <person name="Ito T."/>
            <person name="Fujiyama A."/>
            <person name="Inagaki F."/>
            <person name="Takami H."/>
        </authorList>
    </citation>
    <scope>NUCLEOTIDE SEQUENCE</scope>
    <source>
        <strain evidence="2">Expedition CK06-06</strain>
    </source>
</reference>
<dbReference type="SUPFAM" id="SSF56672">
    <property type="entry name" value="DNA/RNA polymerases"/>
    <property type="match status" value="1"/>
</dbReference>
<dbReference type="PROSITE" id="PS50878">
    <property type="entry name" value="RT_POL"/>
    <property type="match status" value="1"/>
</dbReference>
<evidence type="ECO:0000313" key="2">
    <source>
        <dbReference type="EMBL" id="GAF83765.1"/>
    </source>
</evidence>
<dbReference type="PANTHER" id="PTHR34047">
    <property type="entry name" value="NUCLEAR INTRON MATURASE 1, MITOCHONDRIAL-RELATED"/>
    <property type="match status" value="1"/>
</dbReference>
<feature type="non-terminal residue" evidence="2">
    <location>
        <position position="1"/>
    </location>
</feature>
<dbReference type="AlphaFoldDB" id="X0U5I5"/>
<comment type="caution">
    <text evidence="2">The sequence shown here is derived from an EMBL/GenBank/DDBJ whole genome shotgun (WGS) entry which is preliminary data.</text>
</comment>
<proteinExistence type="predicted"/>
<dbReference type="InterPro" id="IPR051083">
    <property type="entry name" value="GrpII_Intron_Splice-Mob/Def"/>
</dbReference>
<dbReference type="InterPro" id="IPR000477">
    <property type="entry name" value="RT_dom"/>
</dbReference>
<name>X0U5I5_9ZZZZ</name>
<organism evidence="2">
    <name type="scientific">marine sediment metagenome</name>
    <dbReference type="NCBI Taxonomy" id="412755"/>
    <lineage>
        <taxon>unclassified sequences</taxon>
        <taxon>metagenomes</taxon>
        <taxon>ecological metagenomes</taxon>
    </lineage>
</organism>
<accession>X0U5I5</accession>
<sequence>GRSCHDAIEAMFIQLRDIPKYVLDADIAKCFDRINHEALLKKLGTFPNLRRAIRAWLKAGMMDGGELFPTTEGTPQGGIISPLLANIALHGLSTAIESAFQKNKRIPPNGKLVTWRPGVIRYADDFVIFHRDLEVLKKAQQIAADWLKGMGLELKPSKTRITHTLKVVDGPIGFDFLGFHVRQYPRGKNRCMHWASGESTGLTLSIRPSKESQKRLQRKIRETIRTNKGASQVTLIRKLNPILRGWGNYFSTVVSKDIFGKMDMHIFQKLWAWSCRRHPNKTRHWVARKYWQRGHGGWIFRCKKGYRLVKLLEIPIRRHVKVKGQRCPFDDDIVYWSTRMGKHPQIPSRIAKLLKAQKGICPCCGLFFKSGDSFAITPHERKLKESSESAVLLHEHCCKYVRAVVWNDNPPFY</sequence>
<dbReference type="CDD" id="cd01651">
    <property type="entry name" value="RT_G2_intron"/>
    <property type="match status" value="1"/>
</dbReference>
<evidence type="ECO:0000259" key="1">
    <source>
        <dbReference type="PROSITE" id="PS50878"/>
    </source>
</evidence>
<dbReference type="EMBL" id="BARS01002283">
    <property type="protein sequence ID" value="GAF83765.1"/>
    <property type="molecule type" value="Genomic_DNA"/>
</dbReference>
<dbReference type="PANTHER" id="PTHR34047:SF10">
    <property type="entry name" value="GROUP II INTRON-ASSOCIATED OPEN READING FRAME"/>
    <property type="match status" value="1"/>
</dbReference>
<protein>
    <recommendedName>
        <fullName evidence="1">Reverse transcriptase domain-containing protein</fullName>
    </recommendedName>
</protein>
<dbReference type="Pfam" id="PF08388">
    <property type="entry name" value="GIIM"/>
    <property type="match status" value="1"/>
</dbReference>
<dbReference type="Pfam" id="PF00078">
    <property type="entry name" value="RVT_1"/>
    <property type="match status" value="1"/>
</dbReference>
<dbReference type="InterPro" id="IPR013597">
    <property type="entry name" value="Mat_intron_G2"/>
</dbReference>
<gene>
    <name evidence="2" type="ORF">S01H1_04309</name>
</gene>